<dbReference type="GeneID" id="36526628"/>
<accession>A0A2I2F4I3</accession>
<dbReference type="EMBL" id="KZ559162">
    <property type="protein sequence ID" value="PLB35486.1"/>
    <property type="molecule type" value="Genomic_DNA"/>
</dbReference>
<sequence length="152" mass="17597">MRENGDRDFLIFFISEIFQTSLHMAVGVLISLFGYLLDQESANDWHGPRYKKKLKAYFVRCNDNQLAQLYLLVDAAGSADALSLRRHIKYIIHCSCAMYLPDHGAHEIKSPALRSTSYPRDKGRRYPIAYLMYEYAQPSPIRRAPPNERQGR</sequence>
<protein>
    <submittedName>
        <fullName evidence="2">Uncharacterized protein</fullName>
    </submittedName>
</protein>
<keyword evidence="1" id="KW-0472">Membrane</keyword>
<keyword evidence="1" id="KW-0812">Transmembrane</keyword>
<organism evidence="2 3">
    <name type="scientific">Aspergillus candidus</name>
    <dbReference type="NCBI Taxonomy" id="41067"/>
    <lineage>
        <taxon>Eukaryota</taxon>
        <taxon>Fungi</taxon>
        <taxon>Dikarya</taxon>
        <taxon>Ascomycota</taxon>
        <taxon>Pezizomycotina</taxon>
        <taxon>Eurotiomycetes</taxon>
        <taxon>Eurotiomycetidae</taxon>
        <taxon>Eurotiales</taxon>
        <taxon>Aspergillaceae</taxon>
        <taxon>Aspergillus</taxon>
        <taxon>Aspergillus subgen. Circumdati</taxon>
    </lineage>
</organism>
<name>A0A2I2F4I3_ASPCN</name>
<evidence type="ECO:0000313" key="2">
    <source>
        <dbReference type="EMBL" id="PLB35486.1"/>
    </source>
</evidence>
<gene>
    <name evidence="2" type="ORF">BDW47DRAFT_62615</name>
</gene>
<keyword evidence="1" id="KW-1133">Transmembrane helix</keyword>
<evidence type="ECO:0000313" key="3">
    <source>
        <dbReference type="Proteomes" id="UP000234585"/>
    </source>
</evidence>
<keyword evidence="3" id="KW-1185">Reference proteome</keyword>
<dbReference type="Proteomes" id="UP000234585">
    <property type="component" value="Unassembled WGS sequence"/>
</dbReference>
<feature type="transmembrane region" description="Helical" evidence="1">
    <location>
        <begin position="9"/>
        <end position="37"/>
    </location>
</feature>
<evidence type="ECO:0000256" key="1">
    <source>
        <dbReference type="SAM" id="Phobius"/>
    </source>
</evidence>
<proteinExistence type="predicted"/>
<dbReference type="AlphaFoldDB" id="A0A2I2F4I3"/>
<dbReference type="RefSeq" id="XP_024669498.1">
    <property type="nucleotide sequence ID" value="XM_024819468.1"/>
</dbReference>
<reference evidence="2 3" key="1">
    <citation type="submission" date="2017-12" db="EMBL/GenBank/DDBJ databases">
        <authorList>
            <consortium name="DOE Joint Genome Institute"/>
            <person name="Haridas S."/>
            <person name="Kjaerbolling I."/>
            <person name="Vesth T.C."/>
            <person name="Frisvad J.C."/>
            <person name="Nybo J.L."/>
            <person name="Theobald S."/>
            <person name="Kuo A."/>
            <person name="Bowyer P."/>
            <person name="Matsuda Y."/>
            <person name="Mondo S."/>
            <person name="Lyhne E.K."/>
            <person name="Kogle M.E."/>
            <person name="Clum A."/>
            <person name="Lipzen A."/>
            <person name="Salamov A."/>
            <person name="Ngan C.Y."/>
            <person name="Daum C."/>
            <person name="Chiniquy J."/>
            <person name="Barry K."/>
            <person name="LaButti K."/>
            <person name="Simmons B.A."/>
            <person name="Magnuson J.K."/>
            <person name="Mortensen U.H."/>
            <person name="Larsen T.O."/>
            <person name="Grigoriev I.V."/>
            <person name="Baker S.E."/>
            <person name="Andersen M.R."/>
            <person name="Nordberg H.P."/>
            <person name="Cantor M.N."/>
            <person name="Hua S.X."/>
        </authorList>
    </citation>
    <scope>NUCLEOTIDE SEQUENCE [LARGE SCALE GENOMIC DNA]</scope>
    <source>
        <strain evidence="2 3">CBS 102.13</strain>
    </source>
</reference>